<evidence type="ECO:0000256" key="3">
    <source>
        <dbReference type="ARBA" id="ARBA00022475"/>
    </source>
</evidence>
<dbReference type="PROSITE" id="PS50928">
    <property type="entry name" value="ABC_TM1"/>
    <property type="match status" value="1"/>
</dbReference>
<dbReference type="PANTHER" id="PTHR30183:SF9">
    <property type="entry name" value="THIAMINE TRANSPORT SYSTEM PERMEASE PROTEIN THIP"/>
    <property type="match status" value="1"/>
</dbReference>
<evidence type="ECO:0000259" key="8">
    <source>
        <dbReference type="PROSITE" id="PS50928"/>
    </source>
</evidence>
<accession>A0A382QNF2</accession>
<keyword evidence="2" id="KW-0813">Transport</keyword>
<protein>
    <recommendedName>
        <fullName evidence="8">ABC transmembrane type-1 domain-containing protein</fullName>
    </recommendedName>
</protein>
<proteinExistence type="predicted"/>
<dbReference type="EMBL" id="UINC01115776">
    <property type="protein sequence ID" value="SVC87049.1"/>
    <property type="molecule type" value="Genomic_DNA"/>
</dbReference>
<dbReference type="GO" id="GO:0005886">
    <property type="term" value="C:plasma membrane"/>
    <property type="evidence" value="ECO:0007669"/>
    <property type="project" value="UniProtKB-SubCell"/>
</dbReference>
<sequence>MLYKTYFLVLGLFSLVIVFPILGIISKIEFDFSYFIKFFNSSYNIRLIYISFIQAFLSAIFSCVIGILFSLCLYRHKDLIISKIIISLCGYSFILPSILIVFSVIGIFGINGFVNNYTNIYEIFNIRSLFGLKAIILGHVLLNAPFATRLFFQNLNSISKNYVDLSTSLGLGFWSNIIKIEWPILKQNLLSIFSII</sequence>
<dbReference type="SUPFAM" id="SSF161098">
    <property type="entry name" value="MetI-like"/>
    <property type="match status" value="1"/>
</dbReference>
<dbReference type="PANTHER" id="PTHR30183">
    <property type="entry name" value="MOLYBDENUM TRANSPORT SYSTEM PERMEASE PROTEIN MODB"/>
    <property type="match status" value="1"/>
</dbReference>
<dbReference type="InterPro" id="IPR000515">
    <property type="entry name" value="MetI-like"/>
</dbReference>
<evidence type="ECO:0000256" key="6">
    <source>
        <dbReference type="ARBA" id="ARBA00023136"/>
    </source>
</evidence>
<evidence type="ECO:0000256" key="4">
    <source>
        <dbReference type="ARBA" id="ARBA00022692"/>
    </source>
</evidence>
<keyword evidence="3" id="KW-1003">Cell membrane</keyword>
<evidence type="ECO:0000256" key="1">
    <source>
        <dbReference type="ARBA" id="ARBA00004651"/>
    </source>
</evidence>
<dbReference type="GO" id="GO:0055085">
    <property type="term" value="P:transmembrane transport"/>
    <property type="evidence" value="ECO:0007669"/>
    <property type="project" value="InterPro"/>
</dbReference>
<feature type="non-terminal residue" evidence="9">
    <location>
        <position position="196"/>
    </location>
</feature>
<evidence type="ECO:0000256" key="7">
    <source>
        <dbReference type="SAM" id="Phobius"/>
    </source>
</evidence>
<reference evidence="9" key="1">
    <citation type="submission" date="2018-05" db="EMBL/GenBank/DDBJ databases">
        <authorList>
            <person name="Lanie J.A."/>
            <person name="Ng W.-L."/>
            <person name="Kazmierczak K.M."/>
            <person name="Andrzejewski T.M."/>
            <person name="Davidsen T.M."/>
            <person name="Wayne K.J."/>
            <person name="Tettelin H."/>
            <person name="Glass J.I."/>
            <person name="Rusch D."/>
            <person name="Podicherti R."/>
            <person name="Tsui H.-C.T."/>
            <person name="Winkler M.E."/>
        </authorList>
    </citation>
    <scope>NUCLEOTIDE SEQUENCE</scope>
</reference>
<feature type="transmembrane region" description="Helical" evidence="7">
    <location>
        <begin position="7"/>
        <end position="28"/>
    </location>
</feature>
<keyword evidence="6 7" id="KW-0472">Membrane</keyword>
<comment type="subcellular location">
    <subcellularLocation>
        <location evidence="1">Cell membrane</location>
        <topology evidence="1">Multi-pass membrane protein</topology>
    </subcellularLocation>
</comment>
<feature type="transmembrane region" description="Helical" evidence="7">
    <location>
        <begin position="85"/>
        <end position="110"/>
    </location>
</feature>
<evidence type="ECO:0000256" key="5">
    <source>
        <dbReference type="ARBA" id="ARBA00022989"/>
    </source>
</evidence>
<feature type="transmembrane region" description="Helical" evidence="7">
    <location>
        <begin position="130"/>
        <end position="152"/>
    </location>
</feature>
<keyword evidence="4 7" id="KW-0812">Transmembrane</keyword>
<evidence type="ECO:0000313" key="9">
    <source>
        <dbReference type="EMBL" id="SVC87049.1"/>
    </source>
</evidence>
<gene>
    <name evidence="9" type="ORF">METZ01_LOCUS339903</name>
</gene>
<evidence type="ECO:0000256" key="2">
    <source>
        <dbReference type="ARBA" id="ARBA00022448"/>
    </source>
</evidence>
<dbReference type="AlphaFoldDB" id="A0A382QNF2"/>
<organism evidence="9">
    <name type="scientific">marine metagenome</name>
    <dbReference type="NCBI Taxonomy" id="408172"/>
    <lineage>
        <taxon>unclassified sequences</taxon>
        <taxon>metagenomes</taxon>
        <taxon>ecological metagenomes</taxon>
    </lineage>
</organism>
<dbReference type="InterPro" id="IPR035906">
    <property type="entry name" value="MetI-like_sf"/>
</dbReference>
<keyword evidence="5 7" id="KW-1133">Transmembrane helix</keyword>
<feature type="domain" description="ABC transmembrane type-1" evidence="8">
    <location>
        <begin position="48"/>
        <end position="196"/>
    </location>
</feature>
<dbReference type="Gene3D" id="1.10.3720.10">
    <property type="entry name" value="MetI-like"/>
    <property type="match status" value="1"/>
</dbReference>
<feature type="transmembrane region" description="Helical" evidence="7">
    <location>
        <begin position="48"/>
        <end position="73"/>
    </location>
</feature>
<name>A0A382QNF2_9ZZZZ</name>